<feature type="chain" id="PRO_5045521632" evidence="1">
    <location>
        <begin position="17"/>
        <end position="324"/>
    </location>
</feature>
<gene>
    <name evidence="2" type="ORF">KOF26_05485</name>
</gene>
<evidence type="ECO:0000313" key="2">
    <source>
        <dbReference type="EMBL" id="MBU3077314.1"/>
    </source>
</evidence>
<evidence type="ECO:0000256" key="1">
    <source>
        <dbReference type="SAM" id="SignalP"/>
    </source>
</evidence>
<dbReference type="EMBL" id="JAHKRT010000002">
    <property type="protein sequence ID" value="MBU3077314.1"/>
    <property type="molecule type" value="Genomic_DNA"/>
</dbReference>
<feature type="signal peptide" evidence="1">
    <location>
        <begin position="1"/>
        <end position="16"/>
    </location>
</feature>
<reference evidence="2 3" key="1">
    <citation type="submission" date="2021-06" db="EMBL/GenBank/DDBJ databases">
        <title>Sphingomonas sp. XMGL2, whole genome shotgun sequencing project.</title>
        <authorList>
            <person name="Zhao G."/>
            <person name="Shen L."/>
        </authorList>
    </citation>
    <scope>NUCLEOTIDE SEQUENCE [LARGE SCALE GENOMIC DNA]</scope>
    <source>
        <strain evidence="2 3">XMGL2</strain>
    </source>
</reference>
<dbReference type="PANTHER" id="PTHR47197:SF3">
    <property type="entry name" value="DIHYDRO-HEME D1 DEHYDROGENASE"/>
    <property type="match status" value="1"/>
</dbReference>
<dbReference type="Pfam" id="PF10282">
    <property type="entry name" value="Lactonase"/>
    <property type="match status" value="1"/>
</dbReference>
<organism evidence="2 3">
    <name type="scientific">Sphingomonas quercus</name>
    <dbReference type="NCBI Taxonomy" id="2842451"/>
    <lineage>
        <taxon>Bacteria</taxon>
        <taxon>Pseudomonadati</taxon>
        <taxon>Pseudomonadota</taxon>
        <taxon>Alphaproteobacteria</taxon>
        <taxon>Sphingomonadales</taxon>
        <taxon>Sphingomonadaceae</taxon>
        <taxon>Sphingomonas</taxon>
    </lineage>
</organism>
<dbReference type="NCBIfam" id="TIGR03866">
    <property type="entry name" value="PQQ_ABC_repeats"/>
    <property type="match status" value="1"/>
</dbReference>
<proteinExistence type="predicted"/>
<dbReference type="InterPro" id="IPR051200">
    <property type="entry name" value="Host-pathogen_enzymatic-act"/>
</dbReference>
<sequence length="324" mass="34578">MRRITLALLALSACHAAPSTGPAIYVSDEASNVVHVIDAAALALRMDIAVGRRPRGMVLSPDRRRLYVASGGDSRVDVIDLDQNRVLPALPSGPDPETITLSPDGSRLYVANEDDNLLSIVDIAAGRLVAKVPVGGEPEGTAASPDGRLVVQTSETASMAHVIDARTAAVIDNLIVDTRPRFVAFEPGGRRFWVSSEVRATVTAFDTATRRPVGRIDFNSAIPGERPSENKLQAVAIAFTRGGDRAFVALGRARLVAELDPRTLALVRTFPVGWRAWNLALSPDGRRLYTANGLSGDMSVVDLVQNRPAGTIRLGGRPWGVVAR</sequence>
<name>A0ABS6BGL3_9SPHN</name>
<dbReference type="InterPro" id="IPR019405">
    <property type="entry name" value="Lactonase_7-beta_prop"/>
</dbReference>
<dbReference type="RefSeq" id="WP_216321305.1">
    <property type="nucleotide sequence ID" value="NZ_JAHKRT010000002.1"/>
</dbReference>
<dbReference type="NCBIfam" id="TIGR02276">
    <property type="entry name" value="beta_rpt_yvtn"/>
    <property type="match status" value="2"/>
</dbReference>
<dbReference type="Proteomes" id="UP000776276">
    <property type="component" value="Unassembled WGS sequence"/>
</dbReference>
<comment type="caution">
    <text evidence="2">The sequence shown here is derived from an EMBL/GenBank/DDBJ whole genome shotgun (WGS) entry which is preliminary data.</text>
</comment>
<evidence type="ECO:0000313" key="3">
    <source>
        <dbReference type="Proteomes" id="UP000776276"/>
    </source>
</evidence>
<accession>A0ABS6BGL3</accession>
<dbReference type="InterPro" id="IPR011964">
    <property type="entry name" value="YVTN_b-propeller_repeat"/>
</dbReference>
<protein>
    <submittedName>
        <fullName evidence="2">PQQ-dependent catabolism-associated beta-propeller protein</fullName>
    </submittedName>
</protein>
<keyword evidence="3" id="KW-1185">Reference proteome</keyword>
<keyword evidence="1" id="KW-0732">Signal</keyword>
<dbReference type="InterPro" id="IPR022456">
    <property type="entry name" value="PQQ_b_propeller"/>
</dbReference>
<dbReference type="PANTHER" id="PTHR47197">
    <property type="entry name" value="PROTEIN NIRF"/>
    <property type="match status" value="1"/>
</dbReference>